<keyword evidence="3" id="KW-1185">Reference proteome</keyword>
<proteinExistence type="predicted"/>
<feature type="compositionally biased region" description="Polar residues" evidence="1">
    <location>
        <begin position="769"/>
        <end position="782"/>
    </location>
</feature>
<dbReference type="Gene3D" id="2.130.10.10">
    <property type="entry name" value="YVTN repeat-like/Quinoprotein amine dehydrogenase"/>
    <property type="match status" value="1"/>
</dbReference>
<feature type="compositionally biased region" description="Acidic residues" evidence="1">
    <location>
        <begin position="123"/>
        <end position="134"/>
    </location>
</feature>
<evidence type="ECO:0000313" key="2">
    <source>
        <dbReference type="EMBL" id="CAK4030618.1"/>
    </source>
</evidence>
<dbReference type="EMBL" id="CAVMBE010000038">
    <property type="protein sequence ID" value="CAK4030618.1"/>
    <property type="molecule type" value="Genomic_DNA"/>
</dbReference>
<name>A0AAI8Z1C0_9PEZI</name>
<accession>A0AAI8Z1C0</accession>
<feature type="compositionally biased region" description="Basic and acidic residues" evidence="1">
    <location>
        <begin position="63"/>
        <end position="73"/>
    </location>
</feature>
<dbReference type="PANTHER" id="PTHR13268:SF0">
    <property type="entry name" value="BCAS3 MICROTUBULE ASSOCIATED CELL MIGRATION FACTOR"/>
    <property type="match status" value="1"/>
</dbReference>
<evidence type="ECO:0000313" key="3">
    <source>
        <dbReference type="Proteomes" id="UP001296104"/>
    </source>
</evidence>
<feature type="compositionally biased region" description="Low complexity" evidence="1">
    <location>
        <begin position="100"/>
        <end position="121"/>
    </location>
</feature>
<feature type="compositionally biased region" description="Basic and acidic residues" evidence="1">
    <location>
        <begin position="587"/>
        <end position="598"/>
    </location>
</feature>
<reference evidence="2" key="1">
    <citation type="submission" date="2023-11" db="EMBL/GenBank/DDBJ databases">
        <authorList>
            <person name="Alioto T."/>
            <person name="Alioto T."/>
            <person name="Gomez Garrido J."/>
        </authorList>
    </citation>
    <scope>NUCLEOTIDE SEQUENCE</scope>
</reference>
<protein>
    <submittedName>
        <fullName evidence="2">Uncharacterized protein</fullName>
    </submittedName>
</protein>
<feature type="region of interest" description="Disordered" evidence="1">
    <location>
        <begin position="460"/>
        <end position="479"/>
    </location>
</feature>
<dbReference type="InterPro" id="IPR015943">
    <property type="entry name" value="WD40/YVTN_repeat-like_dom_sf"/>
</dbReference>
<feature type="region of interest" description="Disordered" evidence="1">
    <location>
        <begin position="1"/>
        <end position="222"/>
    </location>
</feature>
<feature type="compositionally biased region" description="Acidic residues" evidence="1">
    <location>
        <begin position="1065"/>
        <end position="1077"/>
    </location>
</feature>
<dbReference type="InterPro" id="IPR036322">
    <property type="entry name" value="WD40_repeat_dom_sf"/>
</dbReference>
<sequence length="1127" mass="121862">MPSADDDFVPDFDNFDEQPQAVPAAPPAADPQDDPWGFNDPQHEQPPPPPPKRESKKKKKGKKDGAARKVKAEDGEDSSAYPRSITPSPPTDHGAKLQDVLPPAAQVPAPAQPVVPSSPLVNFDDETTAVEDIEPLPPTTPQPTKLSSTPSPAVSPVVRSPRPAPAKPAVTASPNRRPSSLYLAPPRDRNNSLTGYRPPVSLAAPAQQRRESFAASRPRFGDPPLPHMPQPHFFGLPDLGLNFGQKKETGSPAGSNGYCCRIDSLADSGDEDSAKKAREALLVGCEGGLDVYVILNNKLELVGRLEGLRGSIIGAKILPHLERYDQLQSLRPLVAVIVHGPMVDDRRDSGPEGEEVSPNENEPPTHFQTTVEIYSLQTQIYVATIYRSAPVAIEQPVVGQISSLPDPVGDLHIDAKGQFITVSSGKSGEIFVFTQSAAHSLEGTRFRCVGKYWTVVQKPLSAPPSRPASASDVGTPTETRDDVQIPVYSLSQRWLAVVPPSTSSSISIQGVPLTSDVNRNPPGCSTHAASSQPIVSCEVVGTDVEGAWSRLGRQAAQGLMKYSQKGLEMGLQGWKELTQPSPPGGRPNHDRSSSKEDLFPPTNAPSSDPGRLAKEPAVVSIIDLECLLQWEAHQSKHPPPVMATFALVDGCNFLSFSSTGTRLLTTSRKGEVSTIWDLQQAAHGVPKRSTTDGQDMSTSPCVKQLQRLTRNSPSTVLGCAWTRDDDAVAILTAHGTVHLHEVPSRAPSRRRKRSSISAAPSAEKADATVSLSTGLSPPSANQGFLGSIKSSWQTVSTQVNSIRTNPPASTFGLPTTFAGFKEATAAAGNAGSRAVARGISQGYTAAKGGASDYWHADDNKIRHTKALQEPFTAKSLKWIRRNNTISVAIACGGTIHVHPVQRVIRRKGHEVVSGLKHERYARKAFPLTPIATRNEAGGLQGLLTDTCTGQGPHGFWSLRHPSPPPDHLRERRSPPKMLYNQASDVETNPPYCPFHVDTRVSIFAFDEYQGRSLLEAFEIKGHGIEDETCWTFGEALPPQFKVNERVVSEIPDDEDFLGSPAEHDLGEEDEDKEDVADQMESRLTIQPARRNRGGTEEIRVHTRPARRRDHGNEGGAFDMLEEDEGMM</sequence>
<evidence type="ECO:0000256" key="1">
    <source>
        <dbReference type="SAM" id="MobiDB-lite"/>
    </source>
</evidence>
<feature type="region of interest" description="Disordered" evidence="1">
    <location>
        <begin position="575"/>
        <end position="612"/>
    </location>
</feature>
<comment type="caution">
    <text evidence="2">The sequence shown here is derived from an EMBL/GenBank/DDBJ whole genome shotgun (WGS) entry which is preliminary data.</text>
</comment>
<dbReference type="GO" id="GO:0042594">
    <property type="term" value="P:response to starvation"/>
    <property type="evidence" value="ECO:0007669"/>
    <property type="project" value="TreeGrafter"/>
</dbReference>
<feature type="region of interest" description="Disordered" evidence="1">
    <location>
        <begin position="1052"/>
        <end position="1127"/>
    </location>
</feature>
<dbReference type="AlphaFoldDB" id="A0AAI8Z1C0"/>
<feature type="compositionally biased region" description="Low complexity" evidence="1">
    <location>
        <begin position="142"/>
        <end position="161"/>
    </location>
</feature>
<dbReference type="GO" id="GO:0006914">
    <property type="term" value="P:autophagy"/>
    <property type="evidence" value="ECO:0007669"/>
    <property type="project" value="InterPro"/>
</dbReference>
<gene>
    <name evidence="2" type="ORF">LECACI_7A005776</name>
</gene>
<dbReference type="PANTHER" id="PTHR13268">
    <property type="entry name" value="BREAST CARCINOMA AMPLIFIED SEQUENCE 3"/>
    <property type="match status" value="1"/>
</dbReference>
<dbReference type="InterPro" id="IPR045142">
    <property type="entry name" value="BCAS3-like"/>
</dbReference>
<organism evidence="2 3">
    <name type="scientific">Lecanosticta acicola</name>
    <dbReference type="NCBI Taxonomy" id="111012"/>
    <lineage>
        <taxon>Eukaryota</taxon>
        <taxon>Fungi</taxon>
        <taxon>Dikarya</taxon>
        <taxon>Ascomycota</taxon>
        <taxon>Pezizomycotina</taxon>
        <taxon>Dothideomycetes</taxon>
        <taxon>Dothideomycetidae</taxon>
        <taxon>Mycosphaerellales</taxon>
        <taxon>Mycosphaerellaceae</taxon>
        <taxon>Lecanosticta</taxon>
    </lineage>
</organism>
<dbReference type="GO" id="GO:0005737">
    <property type="term" value="C:cytoplasm"/>
    <property type="evidence" value="ECO:0007669"/>
    <property type="project" value="TreeGrafter"/>
</dbReference>
<feature type="compositionally biased region" description="Acidic residues" evidence="1">
    <location>
        <begin position="1"/>
        <end position="16"/>
    </location>
</feature>
<dbReference type="SUPFAM" id="SSF50978">
    <property type="entry name" value="WD40 repeat-like"/>
    <property type="match status" value="1"/>
</dbReference>
<feature type="region of interest" description="Disordered" evidence="1">
    <location>
        <begin position="344"/>
        <end position="365"/>
    </location>
</feature>
<feature type="region of interest" description="Disordered" evidence="1">
    <location>
        <begin position="741"/>
        <end position="782"/>
    </location>
</feature>
<dbReference type="Proteomes" id="UP001296104">
    <property type="component" value="Unassembled WGS sequence"/>
</dbReference>